<name>A0A432WC96_9GAMM</name>
<reference evidence="7 8" key="1">
    <citation type="journal article" date="2011" name="Front. Microbiol.">
        <title>Genomic signatures of strain selection and enhancement in Bacillus atrophaeus var. globigii, a historical biowarfare simulant.</title>
        <authorList>
            <person name="Gibbons H.S."/>
            <person name="Broomall S.M."/>
            <person name="McNew L.A."/>
            <person name="Daligault H."/>
            <person name="Chapman C."/>
            <person name="Bruce D."/>
            <person name="Karavis M."/>
            <person name="Krepps M."/>
            <person name="McGregor P.A."/>
            <person name="Hong C."/>
            <person name="Park K.H."/>
            <person name="Akmal A."/>
            <person name="Feldman A."/>
            <person name="Lin J.S."/>
            <person name="Chang W.E."/>
            <person name="Higgs B.W."/>
            <person name="Demirev P."/>
            <person name="Lindquist J."/>
            <person name="Liem A."/>
            <person name="Fochler E."/>
            <person name="Read T.D."/>
            <person name="Tapia R."/>
            <person name="Johnson S."/>
            <person name="Bishop-Lilly K.A."/>
            <person name="Detter C."/>
            <person name="Han C."/>
            <person name="Sozhamannan S."/>
            <person name="Rosenzweig C.N."/>
            <person name="Skowronski E.W."/>
        </authorList>
    </citation>
    <scope>NUCLEOTIDE SEQUENCE [LARGE SCALE GENOMIC DNA]</scope>
    <source>
        <strain evidence="7 8">Y4G10-17</strain>
    </source>
</reference>
<dbReference type="GO" id="GO:0034605">
    <property type="term" value="P:cellular response to heat"/>
    <property type="evidence" value="ECO:0007669"/>
    <property type="project" value="InterPro"/>
</dbReference>
<comment type="caution">
    <text evidence="7">The sequence shown here is derived from an EMBL/GenBank/DDBJ whole genome shotgun (WGS) entry which is preliminary data.</text>
</comment>
<evidence type="ECO:0000259" key="6">
    <source>
        <dbReference type="SMART" id="SM00363"/>
    </source>
</evidence>
<evidence type="ECO:0000256" key="3">
    <source>
        <dbReference type="ARBA" id="ARBA00023125"/>
    </source>
</evidence>
<dbReference type="RefSeq" id="WP_126800039.1">
    <property type="nucleotide sequence ID" value="NZ_PIPO01000007.1"/>
</dbReference>
<dbReference type="GO" id="GO:0003677">
    <property type="term" value="F:DNA binding"/>
    <property type="evidence" value="ECO:0007669"/>
    <property type="project" value="UniProtKB-KW"/>
</dbReference>
<dbReference type="AlphaFoldDB" id="A0A432WC96"/>
<organism evidence="7 8">
    <name type="scientific">Aliidiomarina soli</name>
    <dbReference type="NCBI Taxonomy" id="1928574"/>
    <lineage>
        <taxon>Bacteria</taxon>
        <taxon>Pseudomonadati</taxon>
        <taxon>Pseudomonadota</taxon>
        <taxon>Gammaproteobacteria</taxon>
        <taxon>Alteromonadales</taxon>
        <taxon>Idiomarinaceae</taxon>
        <taxon>Aliidiomarina</taxon>
    </lineage>
</organism>
<dbReference type="Pfam" id="PF01479">
    <property type="entry name" value="S4"/>
    <property type="match status" value="1"/>
</dbReference>
<feature type="region of interest" description="Disordered" evidence="5">
    <location>
        <begin position="82"/>
        <end position="137"/>
    </location>
</feature>
<evidence type="ECO:0000256" key="5">
    <source>
        <dbReference type="SAM" id="MobiDB-lite"/>
    </source>
</evidence>
<keyword evidence="2 4" id="KW-0694">RNA-binding</keyword>
<proteinExistence type="inferred from homology"/>
<keyword evidence="8" id="KW-1185">Reference proteome</keyword>
<dbReference type="GO" id="GO:0043023">
    <property type="term" value="F:ribosomal large subunit binding"/>
    <property type="evidence" value="ECO:0007669"/>
    <property type="project" value="InterPro"/>
</dbReference>
<dbReference type="NCBIfam" id="NF007673">
    <property type="entry name" value="PRK10348.1"/>
    <property type="match status" value="1"/>
</dbReference>
<feature type="compositionally biased region" description="Basic and acidic residues" evidence="5">
    <location>
        <begin position="121"/>
        <end position="137"/>
    </location>
</feature>
<dbReference type="Gene3D" id="3.10.290.10">
    <property type="entry name" value="RNA-binding S4 domain"/>
    <property type="match status" value="1"/>
</dbReference>
<dbReference type="Proteomes" id="UP000287823">
    <property type="component" value="Unassembled WGS sequence"/>
</dbReference>
<evidence type="ECO:0000256" key="4">
    <source>
        <dbReference type="PIRNR" id="PIRNR016821"/>
    </source>
</evidence>
<evidence type="ECO:0000256" key="2">
    <source>
        <dbReference type="ARBA" id="ARBA00022884"/>
    </source>
</evidence>
<evidence type="ECO:0000313" key="8">
    <source>
        <dbReference type="Proteomes" id="UP000287823"/>
    </source>
</evidence>
<protein>
    <recommendedName>
        <fullName evidence="4">Heat shock protein 15</fullName>
    </recommendedName>
</protein>
<evidence type="ECO:0000313" key="7">
    <source>
        <dbReference type="EMBL" id="RUO29678.1"/>
    </source>
</evidence>
<dbReference type="InterPro" id="IPR025708">
    <property type="entry name" value="HSP15"/>
</dbReference>
<keyword evidence="3 4" id="KW-0238">DNA-binding</keyword>
<dbReference type="SMART" id="SM00363">
    <property type="entry name" value="S4"/>
    <property type="match status" value="1"/>
</dbReference>
<dbReference type="InterPro" id="IPR002942">
    <property type="entry name" value="S4_RNA-bd"/>
</dbReference>
<sequence length="137" mass="15565">MSSLKAAQSKQSTASVRLDKWLWAARFFKTRALAREAVQSGKVSYNGQRSKPSKAVEVGATIVIPRGYDRMEVHVLELSERRRGAPEAQQMYQESEASIAKREENASARKANALYNPHPHGRPDKKQRRDIIKFKNQ</sequence>
<gene>
    <name evidence="7" type="ORF">CWE14_14585</name>
</gene>
<feature type="domain" description="RNA-binding S4" evidence="6">
    <location>
        <begin position="16"/>
        <end position="77"/>
    </location>
</feature>
<dbReference type="EMBL" id="PIPO01000007">
    <property type="protein sequence ID" value="RUO29678.1"/>
    <property type="molecule type" value="Genomic_DNA"/>
</dbReference>
<dbReference type="SUPFAM" id="SSF55174">
    <property type="entry name" value="Alpha-L RNA-binding motif"/>
    <property type="match status" value="1"/>
</dbReference>
<dbReference type="InterPro" id="IPR036986">
    <property type="entry name" value="S4_RNA-bd_sf"/>
</dbReference>
<evidence type="ECO:0000256" key="1">
    <source>
        <dbReference type="ARBA" id="ARBA00008396"/>
    </source>
</evidence>
<accession>A0A432WC96</accession>
<dbReference type="CDD" id="cd00165">
    <property type="entry name" value="S4"/>
    <property type="match status" value="1"/>
</dbReference>
<dbReference type="PROSITE" id="PS50889">
    <property type="entry name" value="S4"/>
    <property type="match status" value="1"/>
</dbReference>
<dbReference type="PIRSF" id="PIRSF016821">
    <property type="entry name" value="HSP15"/>
    <property type="match status" value="1"/>
</dbReference>
<comment type="similarity">
    <text evidence="1 4">Belongs to the HSP15 family.</text>
</comment>
<dbReference type="GO" id="GO:0003727">
    <property type="term" value="F:single-stranded RNA binding"/>
    <property type="evidence" value="ECO:0007669"/>
    <property type="project" value="InterPro"/>
</dbReference>